<organism evidence="9 10">
    <name type="scientific">Geodia barretti</name>
    <name type="common">Barrett's horny sponge</name>
    <dbReference type="NCBI Taxonomy" id="519541"/>
    <lineage>
        <taxon>Eukaryota</taxon>
        <taxon>Metazoa</taxon>
        <taxon>Porifera</taxon>
        <taxon>Demospongiae</taxon>
        <taxon>Heteroscleromorpha</taxon>
        <taxon>Tetractinellida</taxon>
        <taxon>Astrophorina</taxon>
        <taxon>Geodiidae</taxon>
        <taxon>Geodia</taxon>
    </lineage>
</organism>
<evidence type="ECO:0000256" key="1">
    <source>
        <dbReference type="ARBA" id="ARBA00012962"/>
    </source>
</evidence>
<dbReference type="SUPFAM" id="SSF53223">
    <property type="entry name" value="Aminoacid dehydrogenase-like, N-terminal domain"/>
    <property type="match status" value="1"/>
</dbReference>
<name>A0AA35W1F6_GEOBA</name>
<dbReference type="Proteomes" id="UP001174909">
    <property type="component" value="Unassembled WGS sequence"/>
</dbReference>
<feature type="domain" description="SDH C-terminal" evidence="8">
    <location>
        <begin position="242"/>
        <end position="271"/>
    </location>
</feature>
<dbReference type="InterPro" id="IPR006151">
    <property type="entry name" value="Shikm_DH/Glu-tRNA_Rdtase"/>
</dbReference>
<evidence type="ECO:0000313" key="10">
    <source>
        <dbReference type="Proteomes" id="UP001174909"/>
    </source>
</evidence>
<dbReference type="AlphaFoldDB" id="A0AA35W1F6"/>
<dbReference type="GO" id="GO:0019632">
    <property type="term" value="P:shikimate metabolic process"/>
    <property type="evidence" value="ECO:0007669"/>
    <property type="project" value="InterPro"/>
</dbReference>
<dbReference type="GO" id="GO:0005829">
    <property type="term" value="C:cytosol"/>
    <property type="evidence" value="ECO:0007669"/>
    <property type="project" value="TreeGrafter"/>
</dbReference>
<keyword evidence="2" id="KW-0028">Amino-acid biosynthesis</keyword>
<evidence type="ECO:0000256" key="5">
    <source>
        <dbReference type="ARBA" id="ARBA00023141"/>
    </source>
</evidence>
<dbReference type="GO" id="GO:0004764">
    <property type="term" value="F:shikimate 3-dehydrogenase (NADP+) activity"/>
    <property type="evidence" value="ECO:0007669"/>
    <property type="project" value="UniProtKB-EC"/>
</dbReference>
<proteinExistence type="inferred from homology"/>
<dbReference type="NCBIfam" id="NF001314">
    <property type="entry name" value="PRK00258.2-2"/>
    <property type="match status" value="1"/>
</dbReference>
<dbReference type="GO" id="GO:0008652">
    <property type="term" value="P:amino acid biosynthetic process"/>
    <property type="evidence" value="ECO:0007669"/>
    <property type="project" value="UniProtKB-KW"/>
</dbReference>
<comment type="caution">
    <text evidence="9">The sequence shown here is derived from an EMBL/GenBank/DDBJ whole genome shotgun (WGS) entry which is preliminary data.</text>
</comment>
<sequence length="271" mass="28715">MLTGHTHIVGVIGDPVEHSRSPQMHNAAFAKAGLDYVYVPFHVRPDDLADAIAGFKAINVVGINVTLPHKQAVIRSVTSISREAELIGAVNTLTFVEGNIYGDNTDAPGVLKALEEDGNMSVPVGENAIVLGAGGAARAVVVALALRGVASITIANRTVEKAVSLAEEMDRMGLTDERLPLAVRESKLLVNTATTSMDVTQPLLISADWLQPNTIVYDIVYTPPVTPLMQAATERGCQTLGGIGMLVHQGAIAFEKWTGVTPCTQTMRQAL</sequence>
<dbReference type="Pfam" id="PF18317">
    <property type="entry name" value="SDH_C"/>
    <property type="match status" value="1"/>
</dbReference>
<dbReference type="PANTHER" id="PTHR21089">
    <property type="entry name" value="SHIKIMATE DEHYDROGENASE"/>
    <property type="match status" value="1"/>
</dbReference>
<dbReference type="NCBIfam" id="TIGR00507">
    <property type="entry name" value="aroE"/>
    <property type="match status" value="1"/>
</dbReference>
<evidence type="ECO:0000259" key="6">
    <source>
        <dbReference type="Pfam" id="PF01488"/>
    </source>
</evidence>
<evidence type="ECO:0000256" key="3">
    <source>
        <dbReference type="ARBA" id="ARBA00022857"/>
    </source>
</evidence>
<dbReference type="InterPro" id="IPR022893">
    <property type="entry name" value="Shikimate_DH_fam"/>
</dbReference>
<dbReference type="InterPro" id="IPR036291">
    <property type="entry name" value="NAD(P)-bd_dom_sf"/>
</dbReference>
<accession>A0AA35W1F6</accession>
<dbReference type="SUPFAM" id="SSF51735">
    <property type="entry name" value="NAD(P)-binding Rossmann-fold domains"/>
    <property type="match status" value="1"/>
</dbReference>
<dbReference type="GO" id="GO:0009073">
    <property type="term" value="P:aromatic amino acid family biosynthetic process"/>
    <property type="evidence" value="ECO:0007669"/>
    <property type="project" value="UniProtKB-KW"/>
</dbReference>
<dbReference type="GO" id="GO:0009423">
    <property type="term" value="P:chorismate biosynthetic process"/>
    <property type="evidence" value="ECO:0007669"/>
    <property type="project" value="TreeGrafter"/>
</dbReference>
<dbReference type="GO" id="GO:0050661">
    <property type="term" value="F:NADP binding"/>
    <property type="evidence" value="ECO:0007669"/>
    <property type="project" value="InterPro"/>
</dbReference>
<keyword evidence="4" id="KW-0560">Oxidoreductase</keyword>
<dbReference type="HAMAP" id="MF_00222">
    <property type="entry name" value="Shikimate_DH_AroE"/>
    <property type="match status" value="1"/>
</dbReference>
<dbReference type="InterPro" id="IPR046346">
    <property type="entry name" value="Aminoacid_DH-like_N_sf"/>
</dbReference>
<dbReference type="EMBL" id="CASHTH010000545">
    <property type="protein sequence ID" value="CAI8003838.1"/>
    <property type="molecule type" value="Genomic_DNA"/>
</dbReference>
<dbReference type="Pfam" id="PF01488">
    <property type="entry name" value="Shikimate_DH"/>
    <property type="match status" value="1"/>
</dbReference>
<dbReference type="InterPro" id="IPR013708">
    <property type="entry name" value="Shikimate_DH-bd_N"/>
</dbReference>
<keyword evidence="5" id="KW-0057">Aromatic amino acid biosynthesis</keyword>
<evidence type="ECO:0000313" key="9">
    <source>
        <dbReference type="EMBL" id="CAI8003838.1"/>
    </source>
</evidence>
<reference evidence="9" key="1">
    <citation type="submission" date="2023-03" db="EMBL/GenBank/DDBJ databases">
        <authorList>
            <person name="Steffen K."/>
            <person name="Cardenas P."/>
        </authorList>
    </citation>
    <scope>NUCLEOTIDE SEQUENCE</scope>
</reference>
<evidence type="ECO:0000256" key="2">
    <source>
        <dbReference type="ARBA" id="ARBA00022605"/>
    </source>
</evidence>
<dbReference type="CDD" id="cd01065">
    <property type="entry name" value="NAD_bind_Shikimate_DH"/>
    <property type="match status" value="1"/>
</dbReference>
<dbReference type="Pfam" id="PF08501">
    <property type="entry name" value="Shikimate_dh_N"/>
    <property type="match status" value="1"/>
</dbReference>
<evidence type="ECO:0000256" key="4">
    <source>
        <dbReference type="ARBA" id="ARBA00023002"/>
    </source>
</evidence>
<dbReference type="EC" id="1.1.1.25" evidence="1"/>
<feature type="domain" description="Quinate/shikimate 5-dehydrogenase/glutamyl-tRNA reductase" evidence="6">
    <location>
        <begin position="126"/>
        <end position="188"/>
    </location>
</feature>
<protein>
    <recommendedName>
        <fullName evidence="1">shikimate dehydrogenase (NADP(+))</fullName>
        <ecNumber evidence="1">1.1.1.25</ecNumber>
    </recommendedName>
</protein>
<dbReference type="NCBIfam" id="NF001319">
    <property type="entry name" value="PRK00258.3-3"/>
    <property type="match status" value="1"/>
</dbReference>
<gene>
    <name evidence="9" type="ORF">GBAR_LOCUS3781</name>
</gene>
<feature type="domain" description="Shikimate dehydrogenase substrate binding N-terminal" evidence="7">
    <location>
        <begin position="11"/>
        <end position="93"/>
    </location>
</feature>
<dbReference type="InterPro" id="IPR011342">
    <property type="entry name" value="Shikimate_DH"/>
</dbReference>
<keyword evidence="3" id="KW-0521">NADP</keyword>
<evidence type="ECO:0000259" key="7">
    <source>
        <dbReference type="Pfam" id="PF08501"/>
    </source>
</evidence>
<dbReference type="Gene3D" id="3.40.50.720">
    <property type="entry name" value="NAD(P)-binding Rossmann-like Domain"/>
    <property type="match status" value="1"/>
</dbReference>
<dbReference type="PANTHER" id="PTHR21089:SF1">
    <property type="entry name" value="BIFUNCTIONAL 3-DEHYDROQUINATE DEHYDRATASE_SHIKIMATE DEHYDROGENASE, CHLOROPLASTIC"/>
    <property type="match status" value="1"/>
</dbReference>
<evidence type="ECO:0000259" key="8">
    <source>
        <dbReference type="Pfam" id="PF18317"/>
    </source>
</evidence>
<dbReference type="InterPro" id="IPR041121">
    <property type="entry name" value="SDH_C"/>
</dbReference>
<dbReference type="Gene3D" id="3.40.50.10860">
    <property type="entry name" value="Leucine Dehydrogenase, chain A, domain 1"/>
    <property type="match status" value="1"/>
</dbReference>
<keyword evidence="10" id="KW-1185">Reference proteome</keyword>